<dbReference type="Gene3D" id="3.40.920.10">
    <property type="entry name" value="Pyruvate-ferredoxin oxidoreductase, PFOR, domain III"/>
    <property type="match status" value="1"/>
</dbReference>
<proteinExistence type="predicted"/>
<name>A0A212J5U8_9BACT</name>
<sequence>MTQEVIIAGFGGQGVLSMGKILAYSGLMEDKEVSWFPSYGPEQRGGTANVTVILSDNAISSPIVNEYDIAIILNQPSLDKFEPNVKPGGILIYDPSGFQHPPTRKDIYIYKIEAIDTATLMQNTKAFNMIVLGGLLKVSPMVQLDNVMLGLKKSLPERHHKLLPMNEQAILKGMEIIQEVQKPS</sequence>
<feature type="domain" description="Pyruvate/ketoisovalerate oxidoreductase catalytic" evidence="2">
    <location>
        <begin position="11"/>
        <end position="175"/>
    </location>
</feature>
<evidence type="ECO:0000259" key="2">
    <source>
        <dbReference type="Pfam" id="PF01558"/>
    </source>
</evidence>
<dbReference type="InterPro" id="IPR052554">
    <property type="entry name" value="2-oxoglutarate_synth_KorC"/>
</dbReference>
<protein>
    <recommendedName>
        <fullName evidence="2">Pyruvate/ketoisovalerate oxidoreductase catalytic domain-containing protein</fullName>
    </recommendedName>
</protein>
<dbReference type="RefSeq" id="WP_296939073.1">
    <property type="nucleotide sequence ID" value="NZ_LT599032.1"/>
</dbReference>
<dbReference type="PANTHER" id="PTHR42730">
    <property type="entry name" value="2-OXOGLUTARATE SYNTHASE SUBUNIT KORC"/>
    <property type="match status" value="1"/>
</dbReference>
<organism evidence="3">
    <name type="scientific">uncultured Dysgonomonas sp</name>
    <dbReference type="NCBI Taxonomy" id="206096"/>
    <lineage>
        <taxon>Bacteria</taxon>
        <taxon>Pseudomonadati</taxon>
        <taxon>Bacteroidota</taxon>
        <taxon>Bacteroidia</taxon>
        <taxon>Bacteroidales</taxon>
        <taxon>Dysgonomonadaceae</taxon>
        <taxon>Dysgonomonas</taxon>
        <taxon>environmental samples</taxon>
    </lineage>
</organism>
<dbReference type="EMBL" id="FLUM01000001">
    <property type="protein sequence ID" value="SBV94813.1"/>
    <property type="molecule type" value="Genomic_DNA"/>
</dbReference>
<dbReference type="InterPro" id="IPR019752">
    <property type="entry name" value="Pyrv/ketoisovalerate_OxRed_cat"/>
</dbReference>
<dbReference type="GO" id="GO:0016903">
    <property type="term" value="F:oxidoreductase activity, acting on the aldehyde or oxo group of donors"/>
    <property type="evidence" value="ECO:0007669"/>
    <property type="project" value="InterPro"/>
</dbReference>
<evidence type="ECO:0000313" key="3">
    <source>
        <dbReference type="EMBL" id="SBV94813.1"/>
    </source>
</evidence>
<dbReference type="InterPro" id="IPR002869">
    <property type="entry name" value="Pyrv_flavodox_OxRed_cen"/>
</dbReference>
<dbReference type="PANTHER" id="PTHR42730:SF1">
    <property type="entry name" value="2-OXOGLUTARATE SYNTHASE SUBUNIT KORC"/>
    <property type="match status" value="1"/>
</dbReference>
<gene>
    <name evidence="3" type="ORF">KL86DYS1_11230</name>
</gene>
<evidence type="ECO:0000256" key="1">
    <source>
        <dbReference type="ARBA" id="ARBA00023002"/>
    </source>
</evidence>
<reference evidence="3" key="1">
    <citation type="submission" date="2016-04" db="EMBL/GenBank/DDBJ databases">
        <authorList>
            <person name="Evans L.H."/>
            <person name="Alamgir A."/>
            <person name="Owens N."/>
            <person name="Weber N.D."/>
            <person name="Virtaneva K."/>
            <person name="Barbian K."/>
            <person name="Babar A."/>
            <person name="Rosenke K."/>
        </authorList>
    </citation>
    <scope>NUCLEOTIDE SEQUENCE</scope>
    <source>
        <strain evidence="3">86-1</strain>
    </source>
</reference>
<accession>A0A212J5U8</accession>
<dbReference type="AlphaFoldDB" id="A0A212J5U8"/>
<keyword evidence="1" id="KW-0560">Oxidoreductase</keyword>
<dbReference type="Pfam" id="PF01558">
    <property type="entry name" value="POR"/>
    <property type="match status" value="1"/>
</dbReference>
<dbReference type="SUPFAM" id="SSF53323">
    <property type="entry name" value="Pyruvate-ferredoxin oxidoreductase, PFOR, domain III"/>
    <property type="match status" value="1"/>
</dbReference>